<comment type="caution">
    <text evidence="2">The sequence shown here is derived from an EMBL/GenBank/DDBJ whole genome shotgun (WGS) entry which is preliminary data.</text>
</comment>
<name>A0A225VNZ1_9STRA</name>
<keyword evidence="1" id="KW-0472">Membrane</keyword>
<evidence type="ECO:0000313" key="3">
    <source>
        <dbReference type="Proteomes" id="UP000198211"/>
    </source>
</evidence>
<sequence>MVGHKGFVMKKLSFGKAVSLLPREYVFNRALDMALRGLKGIFVTEDHMQLVVGEGVVPWSCSAKRQLFSHIKLIALFVSLGILLVFSYR</sequence>
<proteinExistence type="predicted"/>
<dbReference type="STRING" id="4795.A0A225VNZ1"/>
<accession>A0A225VNZ1</accession>
<organism evidence="2 3">
    <name type="scientific">Phytophthora megakarya</name>
    <dbReference type="NCBI Taxonomy" id="4795"/>
    <lineage>
        <taxon>Eukaryota</taxon>
        <taxon>Sar</taxon>
        <taxon>Stramenopiles</taxon>
        <taxon>Oomycota</taxon>
        <taxon>Peronosporomycetes</taxon>
        <taxon>Peronosporales</taxon>
        <taxon>Peronosporaceae</taxon>
        <taxon>Phytophthora</taxon>
    </lineage>
</organism>
<evidence type="ECO:0000256" key="1">
    <source>
        <dbReference type="SAM" id="Phobius"/>
    </source>
</evidence>
<reference evidence="3" key="1">
    <citation type="submission" date="2017-03" db="EMBL/GenBank/DDBJ databases">
        <title>Phytopthora megakarya and P. palmivora, two closely related causual agents of cacao black pod achieved similar genome size and gene model numbers by different mechanisms.</title>
        <authorList>
            <person name="Ali S."/>
            <person name="Shao J."/>
            <person name="Larry D.J."/>
            <person name="Kronmiller B."/>
            <person name="Shen D."/>
            <person name="Strem M.D."/>
            <person name="Melnick R.L."/>
            <person name="Guiltinan M.J."/>
            <person name="Tyler B.M."/>
            <person name="Meinhardt L.W."/>
            <person name="Bailey B.A."/>
        </authorList>
    </citation>
    <scope>NUCLEOTIDE SEQUENCE [LARGE SCALE GENOMIC DNA]</scope>
    <source>
        <strain evidence="3">zdho120</strain>
    </source>
</reference>
<dbReference type="EMBL" id="NBNE01003883">
    <property type="protein sequence ID" value="OWZ06618.1"/>
    <property type="molecule type" value="Genomic_DNA"/>
</dbReference>
<protein>
    <submittedName>
        <fullName evidence="2">Uncharacterized protein</fullName>
    </submittedName>
</protein>
<keyword evidence="1" id="KW-0812">Transmembrane</keyword>
<dbReference type="Proteomes" id="UP000198211">
    <property type="component" value="Unassembled WGS sequence"/>
</dbReference>
<keyword evidence="3" id="KW-1185">Reference proteome</keyword>
<gene>
    <name evidence="2" type="ORF">PHMEG_00021100</name>
</gene>
<evidence type="ECO:0000313" key="2">
    <source>
        <dbReference type="EMBL" id="OWZ06618.1"/>
    </source>
</evidence>
<keyword evidence="1" id="KW-1133">Transmembrane helix</keyword>
<dbReference type="AlphaFoldDB" id="A0A225VNZ1"/>
<feature type="transmembrane region" description="Helical" evidence="1">
    <location>
        <begin position="71"/>
        <end position="88"/>
    </location>
</feature>
<dbReference type="OrthoDB" id="118234at2759"/>